<dbReference type="InterPro" id="IPR024510">
    <property type="entry name" value="DUF2589"/>
</dbReference>
<name>A0ABY9TM85_9GAMM</name>
<sequence length="173" mass="19163">MATKSLDDLVEAITGAVVHARELLEAQHVDVMHRFFKDSNGDGKLEALTQTIQIPNTHTESKDDYVEVEVPLFSLVPLNSLKLDEVEIAFDANISSLEDSDKSLAPGLFGLLKSRNVKEDESRGRRKRMHLDMAGNGLLGNKKNNTNIKITLKGTDPPEGLIRVNNHVLKQIP</sequence>
<dbReference type="EMBL" id="CP134146">
    <property type="protein sequence ID" value="WNC69963.1"/>
    <property type="molecule type" value="Genomic_DNA"/>
</dbReference>
<dbReference type="Pfam" id="PF11655">
    <property type="entry name" value="DUF2589"/>
    <property type="match status" value="1"/>
</dbReference>
<accession>A0ABY9TM85</accession>
<gene>
    <name evidence="1" type="ORF">RI845_07450</name>
</gene>
<proteinExistence type="predicted"/>
<evidence type="ECO:0000313" key="2">
    <source>
        <dbReference type="Proteomes" id="UP001248581"/>
    </source>
</evidence>
<keyword evidence="2" id="KW-1185">Reference proteome</keyword>
<dbReference type="RefSeq" id="WP_348389105.1">
    <property type="nucleotide sequence ID" value="NZ_CP134146.1"/>
</dbReference>
<evidence type="ECO:0000313" key="1">
    <source>
        <dbReference type="EMBL" id="WNC69963.1"/>
    </source>
</evidence>
<dbReference type="Proteomes" id="UP001248581">
    <property type="component" value="Chromosome"/>
</dbReference>
<reference evidence="2" key="1">
    <citation type="submission" date="2023-09" db="EMBL/GenBank/DDBJ databases">
        <authorList>
            <person name="Li S."/>
            <person name="Li X."/>
            <person name="Zhang C."/>
            <person name="Zhao Z."/>
        </authorList>
    </citation>
    <scope>NUCLEOTIDE SEQUENCE [LARGE SCALE GENOMIC DNA]</scope>
    <source>
        <strain evidence="2">SQ345</strain>
    </source>
</reference>
<organism evidence="1 2">
    <name type="scientific">Thalassotalea nanhaiensis</name>
    <dbReference type="NCBI Taxonomy" id="3065648"/>
    <lineage>
        <taxon>Bacteria</taxon>
        <taxon>Pseudomonadati</taxon>
        <taxon>Pseudomonadota</taxon>
        <taxon>Gammaproteobacteria</taxon>
        <taxon>Alteromonadales</taxon>
        <taxon>Colwelliaceae</taxon>
        <taxon>Thalassotalea</taxon>
    </lineage>
</organism>
<protein>
    <submittedName>
        <fullName evidence="1">DUF2589 domain-containing protein</fullName>
    </submittedName>
</protein>